<reference evidence="2" key="3">
    <citation type="submission" date="2018-08" db="UniProtKB">
        <authorList>
            <consortium name="EnsemblPlants"/>
        </authorList>
    </citation>
    <scope>IDENTIFICATION</scope>
    <source>
        <strain evidence="2">cv. Bd21</strain>
    </source>
</reference>
<proteinExistence type="predicted"/>
<accession>A0A2K2D728</accession>
<reference evidence="1" key="2">
    <citation type="submission" date="2017-06" db="EMBL/GenBank/DDBJ databases">
        <title>WGS assembly of Brachypodium distachyon.</title>
        <authorList>
            <consortium name="The International Brachypodium Initiative"/>
            <person name="Lucas S."/>
            <person name="Harmon-Smith M."/>
            <person name="Lail K."/>
            <person name="Tice H."/>
            <person name="Grimwood J."/>
            <person name="Bruce D."/>
            <person name="Barry K."/>
            <person name="Shu S."/>
            <person name="Lindquist E."/>
            <person name="Wang M."/>
            <person name="Pitluck S."/>
            <person name="Vogel J.P."/>
            <person name="Garvin D.F."/>
            <person name="Mockler T.C."/>
            <person name="Schmutz J."/>
            <person name="Rokhsar D."/>
            <person name="Bevan M.W."/>
        </authorList>
    </citation>
    <scope>NUCLEOTIDE SEQUENCE</scope>
    <source>
        <strain evidence="1">Bd21</strain>
    </source>
</reference>
<dbReference type="EnsemblPlants" id="PNT70084">
    <property type="protein sequence ID" value="PNT70084"/>
    <property type="gene ID" value="BRADI_2g05205v3"/>
</dbReference>
<dbReference type="AlphaFoldDB" id="A0A2K2D728"/>
<evidence type="ECO:0000313" key="1">
    <source>
        <dbReference type="EMBL" id="PNT70084.1"/>
    </source>
</evidence>
<dbReference type="InParanoid" id="A0A2K2D728"/>
<evidence type="ECO:0000313" key="2">
    <source>
        <dbReference type="EnsemblPlants" id="PNT70084"/>
    </source>
</evidence>
<name>A0A2K2D728_BRADI</name>
<gene>
    <name evidence="1" type="ORF">BRADI_2g05205v3</name>
</gene>
<reference evidence="1 2" key="1">
    <citation type="journal article" date="2010" name="Nature">
        <title>Genome sequencing and analysis of the model grass Brachypodium distachyon.</title>
        <authorList>
            <consortium name="International Brachypodium Initiative"/>
        </authorList>
    </citation>
    <scope>NUCLEOTIDE SEQUENCE [LARGE SCALE GENOMIC DNA]</scope>
    <source>
        <strain evidence="1 2">Bd21</strain>
    </source>
</reference>
<evidence type="ECO:0000313" key="3">
    <source>
        <dbReference type="Proteomes" id="UP000008810"/>
    </source>
</evidence>
<sequence>MLEPVTSPELAAATGFLRPGSACSDLGPRMPACSAMVPRNCLPRPIPAAQMPARPPVLPPQVAVSAFTAAAVGIPSASAPIPSCDM</sequence>
<keyword evidence="3" id="KW-1185">Reference proteome</keyword>
<organism evidence="1">
    <name type="scientific">Brachypodium distachyon</name>
    <name type="common">Purple false brome</name>
    <name type="synonym">Trachynia distachya</name>
    <dbReference type="NCBI Taxonomy" id="15368"/>
    <lineage>
        <taxon>Eukaryota</taxon>
        <taxon>Viridiplantae</taxon>
        <taxon>Streptophyta</taxon>
        <taxon>Embryophyta</taxon>
        <taxon>Tracheophyta</taxon>
        <taxon>Spermatophyta</taxon>
        <taxon>Magnoliopsida</taxon>
        <taxon>Liliopsida</taxon>
        <taxon>Poales</taxon>
        <taxon>Poaceae</taxon>
        <taxon>BOP clade</taxon>
        <taxon>Pooideae</taxon>
        <taxon>Stipodae</taxon>
        <taxon>Brachypodieae</taxon>
        <taxon>Brachypodium</taxon>
    </lineage>
</organism>
<dbReference type="EMBL" id="CM000881">
    <property type="protein sequence ID" value="PNT70084.1"/>
    <property type="molecule type" value="Genomic_DNA"/>
</dbReference>
<dbReference type="Gramene" id="PNT70084">
    <property type="protein sequence ID" value="PNT70084"/>
    <property type="gene ID" value="BRADI_2g05205v3"/>
</dbReference>
<protein>
    <submittedName>
        <fullName evidence="1 2">Uncharacterized protein</fullName>
    </submittedName>
</protein>
<dbReference type="Proteomes" id="UP000008810">
    <property type="component" value="Chromosome 2"/>
</dbReference>